<dbReference type="EMBL" id="BAABLX010000003">
    <property type="protein sequence ID" value="GAA4930495.1"/>
    <property type="molecule type" value="Genomic_DNA"/>
</dbReference>
<evidence type="ECO:0000313" key="4">
    <source>
        <dbReference type="EMBL" id="GAA4930495.1"/>
    </source>
</evidence>
<keyword evidence="5" id="KW-1185">Reference proteome</keyword>
<dbReference type="CDD" id="cd04301">
    <property type="entry name" value="NAT_SF"/>
    <property type="match status" value="1"/>
</dbReference>
<dbReference type="Gene3D" id="3.40.630.30">
    <property type="match status" value="1"/>
</dbReference>
<dbReference type="SUPFAM" id="SSF55729">
    <property type="entry name" value="Acyl-CoA N-acyltransferases (Nat)"/>
    <property type="match status" value="1"/>
</dbReference>
<organism evidence="4 5">
    <name type="scientific">Halioxenophilus aromaticivorans</name>
    <dbReference type="NCBI Taxonomy" id="1306992"/>
    <lineage>
        <taxon>Bacteria</taxon>
        <taxon>Pseudomonadati</taxon>
        <taxon>Pseudomonadota</taxon>
        <taxon>Gammaproteobacteria</taxon>
        <taxon>Alteromonadales</taxon>
        <taxon>Alteromonadaceae</taxon>
        <taxon>Halioxenophilus</taxon>
    </lineage>
</organism>
<proteinExistence type="predicted"/>
<reference evidence="5" key="1">
    <citation type="journal article" date="2019" name="Int. J. Syst. Evol. Microbiol.">
        <title>The Global Catalogue of Microorganisms (GCM) 10K type strain sequencing project: providing services to taxonomists for standard genome sequencing and annotation.</title>
        <authorList>
            <consortium name="The Broad Institute Genomics Platform"/>
            <consortium name="The Broad Institute Genome Sequencing Center for Infectious Disease"/>
            <person name="Wu L."/>
            <person name="Ma J."/>
        </authorList>
    </citation>
    <scope>NUCLEOTIDE SEQUENCE [LARGE SCALE GENOMIC DNA]</scope>
    <source>
        <strain evidence="5">JCM 19134</strain>
    </source>
</reference>
<dbReference type="Pfam" id="PF00583">
    <property type="entry name" value="Acetyltransf_1"/>
    <property type="match status" value="1"/>
</dbReference>
<dbReference type="PROSITE" id="PS51186">
    <property type="entry name" value="GNAT"/>
    <property type="match status" value="1"/>
</dbReference>
<dbReference type="InterPro" id="IPR000182">
    <property type="entry name" value="GNAT_dom"/>
</dbReference>
<name>A0AAV3TWU6_9ALTE</name>
<evidence type="ECO:0000313" key="5">
    <source>
        <dbReference type="Proteomes" id="UP001409585"/>
    </source>
</evidence>
<dbReference type="RefSeq" id="WP_345415975.1">
    <property type="nucleotide sequence ID" value="NZ_BAABLX010000003.1"/>
</dbReference>
<sequence length="152" mass="17064">MIFEMETVERSHPQSPAALALLKELNATLYDITGDDGSSSFADSHFDSQTDVFLIIRLHQAPAACGCFRRLDASTCELKRMYAKKKGLGTKILLLLEEEAIKLGYTTVVLSTRKINTHAINFYLRNGYSKIESYGKYKYTNLSICLGKLLQT</sequence>
<dbReference type="Proteomes" id="UP001409585">
    <property type="component" value="Unassembled WGS sequence"/>
</dbReference>
<evidence type="ECO:0000256" key="1">
    <source>
        <dbReference type="ARBA" id="ARBA00022679"/>
    </source>
</evidence>
<dbReference type="InterPro" id="IPR016181">
    <property type="entry name" value="Acyl_CoA_acyltransferase"/>
</dbReference>
<dbReference type="GO" id="GO:0016747">
    <property type="term" value="F:acyltransferase activity, transferring groups other than amino-acyl groups"/>
    <property type="evidence" value="ECO:0007669"/>
    <property type="project" value="InterPro"/>
</dbReference>
<gene>
    <name evidence="4" type="ORF">GCM10025791_02980</name>
</gene>
<accession>A0AAV3TWU6</accession>
<dbReference type="InterPro" id="IPR050832">
    <property type="entry name" value="Bact_Acetyltransf"/>
</dbReference>
<protein>
    <recommendedName>
        <fullName evidence="3">N-acetyltransferase domain-containing protein</fullName>
    </recommendedName>
</protein>
<comment type="caution">
    <text evidence="4">The sequence shown here is derived from an EMBL/GenBank/DDBJ whole genome shotgun (WGS) entry which is preliminary data.</text>
</comment>
<evidence type="ECO:0000259" key="3">
    <source>
        <dbReference type="PROSITE" id="PS51186"/>
    </source>
</evidence>
<evidence type="ECO:0000256" key="2">
    <source>
        <dbReference type="ARBA" id="ARBA00023315"/>
    </source>
</evidence>
<dbReference type="PANTHER" id="PTHR43877">
    <property type="entry name" value="AMINOALKYLPHOSPHONATE N-ACETYLTRANSFERASE-RELATED-RELATED"/>
    <property type="match status" value="1"/>
</dbReference>
<feature type="domain" description="N-acetyltransferase" evidence="3">
    <location>
        <begin position="9"/>
        <end position="151"/>
    </location>
</feature>
<dbReference type="AlphaFoldDB" id="A0AAV3TWU6"/>
<keyword evidence="1" id="KW-0808">Transferase</keyword>
<keyword evidence="2" id="KW-0012">Acyltransferase</keyword>
<dbReference type="PANTHER" id="PTHR43877:SF2">
    <property type="entry name" value="AMINOALKYLPHOSPHONATE N-ACETYLTRANSFERASE-RELATED"/>
    <property type="match status" value="1"/>
</dbReference>